<dbReference type="InterPro" id="IPR035969">
    <property type="entry name" value="Rab-GAP_TBC_sf"/>
</dbReference>
<proteinExistence type="predicted"/>
<accession>A0A8I5YMP9</accession>
<dbReference type="InterPro" id="IPR050302">
    <property type="entry name" value="Rab_GAP_TBC_domain"/>
</dbReference>
<dbReference type="GO" id="GO:0031267">
    <property type="term" value="F:small GTPase binding"/>
    <property type="evidence" value="ECO:0007669"/>
    <property type="project" value="TreeGrafter"/>
</dbReference>
<dbReference type="OMA" id="TETIMRI"/>
<protein>
    <recommendedName>
        <fullName evidence="2">Rab-GAP TBC domain-containing protein</fullName>
    </recommendedName>
</protein>
<dbReference type="SUPFAM" id="SSF47923">
    <property type="entry name" value="Ypt/Rab-GAP domain of gyp1p"/>
    <property type="match status" value="2"/>
</dbReference>
<evidence type="ECO:0000256" key="1">
    <source>
        <dbReference type="SAM" id="MobiDB-lite"/>
    </source>
</evidence>
<dbReference type="PANTHER" id="PTHR47219:SF25">
    <property type="entry name" value="RAB-GAP TBC DOMAIN-CONTAINING PROTEIN"/>
    <property type="match status" value="1"/>
</dbReference>
<dbReference type="AlphaFoldDB" id="A0A8I5YMP9"/>
<feature type="domain" description="Rab-GAP TBC" evidence="2">
    <location>
        <begin position="41"/>
        <end position="230"/>
    </location>
</feature>
<keyword evidence="4" id="KW-1185">Reference proteome</keyword>
<evidence type="ECO:0000259" key="2">
    <source>
        <dbReference type="PROSITE" id="PS50086"/>
    </source>
</evidence>
<reference evidence="3" key="2">
    <citation type="submission" date="2025-08" db="UniProtKB">
        <authorList>
            <consortium name="Ensembl"/>
        </authorList>
    </citation>
    <scope>IDENTIFICATION</scope>
</reference>
<dbReference type="FunFam" id="1.10.8.270:FF:000016">
    <property type="entry name" value="TBC1 domain family member 2A"/>
    <property type="match status" value="1"/>
</dbReference>
<dbReference type="Ensembl" id="ENSPPYT00000049612.1">
    <property type="protein sequence ID" value="ENSPPYP00000027207.1"/>
    <property type="gene ID" value="ENSPPYG00000040702.1"/>
</dbReference>
<name>A0A8I5YMP9_PONAB</name>
<dbReference type="Gene3D" id="1.10.8.270">
    <property type="entry name" value="putative rabgap domain of human tbc1 domain family member 14 like domains"/>
    <property type="match status" value="1"/>
</dbReference>
<evidence type="ECO:0000313" key="4">
    <source>
        <dbReference type="Proteomes" id="UP000001595"/>
    </source>
</evidence>
<dbReference type="PROSITE" id="PS50086">
    <property type="entry name" value="TBC_RABGAP"/>
    <property type="match status" value="1"/>
</dbReference>
<dbReference type="GeneTree" id="ENSGT00940000162039"/>
<dbReference type="SMART" id="SM00164">
    <property type="entry name" value="TBC"/>
    <property type="match status" value="1"/>
</dbReference>
<dbReference type="InterPro" id="IPR000195">
    <property type="entry name" value="Rab-GAP-TBC_dom"/>
</dbReference>
<organism evidence="3 4">
    <name type="scientific">Pongo abelii</name>
    <name type="common">Sumatran orangutan</name>
    <name type="synonym">Pongo pygmaeus abelii</name>
    <dbReference type="NCBI Taxonomy" id="9601"/>
    <lineage>
        <taxon>Eukaryota</taxon>
        <taxon>Metazoa</taxon>
        <taxon>Chordata</taxon>
        <taxon>Craniata</taxon>
        <taxon>Vertebrata</taxon>
        <taxon>Euteleostomi</taxon>
        <taxon>Mammalia</taxon>
        <taxon>Eutheria</taxon>
        <taxon>Euarchontoglires</taxon>
        <taxon>Primates</taxon>
        <taxon>Haplorrhini</taxon>
        <taxon>Catarrhini</taxon>
        <taxon>Hominidae</taxon>
        <taxon>Pongo</taxon>
    </lineage>
</organism>
<dbReference type="Pfam" id="PF00566">
    <property type="entry name" value="RabGAP-TBC"/>
    <property type="match status" value="1"/>
</dbReference>
<feature type="compositionally biased region" description="Pro residues" evidence="1">
    <location>
        <begin position="1"/>
        <end position="11"/>
    </location>
</feature>
<dbReference type="GO" id="GO:0005096">
    <property type="term" value="F:GTPase activator activity"/>
    <property type="evidence" value="ECO:0007669"/>
    <property type="project" value="TreeGrafter"/>
</dbReference>
<feature type="region of interest" description="Disordered" evidence="1">
    <location>
        <begin position="1"/>
        <end position="23"/>
    </location>
</feature>
<sequence>MGPESPLPSQPGAPSSPGSQCLMGVSETELHPVSALEVKQRRKESKHTNKWLKMFADWTKYRSSKKVMKEKGKRSSRISHHIQLDVSHTLQNHLMFIQIFGVKQQELCDILMASSTYNPEVGYHRDLSRITAILLLYLPEEDAFWALTQLLAGERHSLQVFYSPNTAQLERLLSHQEQVLHKSFPKIMRHLCKEGLCIECSMLSRLFWCFLDGKSFGLTLRLWDVLILEGEWVLTAMVHASFKIHRKHLMKLSWSIIWEFQERLSQSWALEDNTVLRILQTSMKELTRNHQDLPPPGQVLSTRECVLDMLCGQAGDMGRTPQHPSPTFHIGRIT</sequence>
<reference evidence="3" key="3">
    <citation type="submission" date="2025-09" db="UniProtKB">
        <authorList>
            <consortium name="Ensembl"/>
        </authorList>
    </citation>
    <scope>IDENTIFICATION</scope>
</reference>
<evidence type="ECO:0000313" key="3">
    <source>
        <dbReference type="Ensembl" id="ENSPPYP00000027207.1"/>
    </source>
</evidence>
<reference evidence="3 4" key="1">
    <citation type="submission" date="2008-02" db="EMBL/GenBank/DDBJ databases">
        <title>A 6x draft sequence assembly of the Pongo pygmaeus abelii genome.</title>
        <authorList>
            <person name="Wilson R.K."/>
            <person name="Mardis E."/>
        </authorList>
    </citation>
    <scope>NUCLEOTIDE SEQUENCE [LARGE SCALE GENOMIC DNA]</scope>
</reference>
<dbReference type="PANTHER" id="PTHR47219">
    <property type="entry name" value="RAB GTPASE-ACTIVATING PROTEIN 1-LIKE"/>
    <property type="match status" value="1"/>
</dbReference>
<dbReference type="Proteomes" id="UP000001595">
    <property type="component" value="Chromosome 17"/>
</dbReference>
<dbReference type="Gene3D" id="1.10.472.80">
    <property type="entry name" value="Ypt/Rab-GAP domain of gyp1p, domain 3"/>
    <property type="match status" value="1"/>
</dbReference>